<gene>
    <name evidence="3" type="ORF">FGIG_10789</name>
</gene>
<evidence type="ECO:0000256" key="2">
    <source>
        <dbReference type="SAM" id="Phobius"/>
    </source>
</evidence>
<organism evidence="3 4">
    <name type="scientific">Fasciola gigantica</name>
    <name type="common">Giant liver fluke</name>
    <dbReference type="NCBI Taxonomy" id="46835"/>
    <lineage>
        <taxon>Eukaryota</taxon>
        <taxon>Metazoa</taxon>
        <taxon>Spiralia</taxon>
        <taxon>Lophotrochozoa</taxon>
        <taxon>Platyhelminthes</taxon>
        <taxon>Trematoda</taxon>
        <taxon>Digenea</taxon>
        <taxon>Plagiorchiida</taxon>
        <taxon>Echinostomata</taxon>
        <taxon>Echinostomatoidea</taxon>
        <taxon>Fasciolidae</taxon>
        <taxon>Fasciola</taxon>
    </lineage>
</organism>
<dbReference type="AlphaFoldDB" id="A0A504YK59"/>
<accession>A0A504YK59</accession>
<feature type="compositionally biased region" description="Basic and acidic residues" evidence="1">
    <location>
        <begin position="243"/>
        <end position="262"/>
    </location>
</feature>
<evidence type="ECO:0000313" key="4">
    <source>
        <dbReference type="Proteomes" id="UP000316759"/>
    </source>
</evidence>
<dbReference type="Proteomes" id="UP000316759">
    <property type="component" value="Unassembled WGS sequence"/>
</dbReference>
<protein>
    <submittedName>
        <fullName evidence="3">Uncharacterized protein</fullName>
    </submittedName>
</protein>
<keyword evidence="2" id="KW-0472">Membrane</keyword>
<reference evidence="3 4" key="1">
    <citation type="submission" date="2019-04" db="EMBL/GenBank/DDBJ databases">
        <title>Annotation for the trematode Fasciola gigantica.</title>
        <authorList>
            <person name="Choi Y.-J."/>
        </authorList>
    </citation>
    <scope>NUCLEOTIDE SEQUENCE [LARGE SCALE GENOMIC DNA]</scope>
    <source>
        <strain evidence="3">Uganda_cow_1</strain>
    </source>
</reference>
<feature type="transmembrane region" description="Helical" evidence="2">
    <location>
        <begin position="25"/>
        <end position="49"/>
    </location>
</feature>
<proteinExistence type="predicted"/>
<dbReference type="EMBL" id="SUNJ01008884">
    <property type="protein sequence ID" value="TPP60845.1"/>
    <property type="molecule type" value="Genomic_DNA"/>
</dbReference>
<sequence>MRFAPKLGCDSRLWPFQLSAPFGKFVSNFYCLFVFVNLAFDLNIIVFIYPISERIYPNRSLPYPYDRAAPNLNPKTTISRHSELLSYLHSFQTPDKCMSIPQCGRVNNRPVPSENLDFKVVQCEQPTKTSIQQQQSSQQGSVDPHRRSLLDLPVHRPPLIPPELLVDPPRTVLIDLPVLLHTHALTIQLPNRSSINDRSKHVPHPRGSQAHRYLTEPDHLLMILIWVTTPHMHVIHPRPPRTCGEKKRLDPVENRAERRFRPEQPPFKQFQSVIVSIGFGSSQRQWALCI</sequence>
<keyword evidence="2" id="KW-0812">Transmembrane</keyword>
<comment type="caution">
    <text evidence="3">The sequence shown here is derived from an EMBL/GenBank/DDBJ whole genome shotgun (WGS) entry which is preliminary data.</text>
</comment>
<name>A0A504YK59_FASGI</name>
<feature type="region of interest" description="Disordered" evidence="1">
    <location>
        <begin position="237"/>
        <end position="262"/>
    </location>
</feature>
<keyword evidence="4" id="KW-1185">Reference proteome</keyword>
<evidence type="ECO:0000256" key="1">
    <source>
        <dbReference type="SAM" id="MobiDB-lite"/>
    </source>
</evidence>
<evidence type="ECO:0000313" key="3">
    <source>
        <dbReference type="EMBL" id="TPP60845.1"/>
    </source>
</evidence>
<keyword evidence="2" id="KW-1133">Transmembrane helix</keyword>